<feature type="domain" description="GtrA/DPMS transmembrane" evidence="6">
    <location>
        <begin position="26"/>
        <end position="140"/>
    </location>
</feature>
<dbReference type="NCBIfam" id="NF037976">
    <property type="entry name" value="gtrA_1"/>
    <property type="match status" value="1"/>
</dbReference>
<evidence type="ECO:0000256" key="4">
    <source>
        <dbReference type="ARBA" id="ARBA00023136"/>
    </source>
</evidence>
<evidence type="ECO:0000256" key="5">
    <source>
        <dbReference type="SAM" id="Phobius"/>
    </source>
</evidence>
<comment type="caution">
    <text evidence="7">The sequence shown here is derived from an EMBL/GenBank/DDBJ whole genome shotgun (WGS) entry which is preliminary data.</text>
</comment>
<keyword evidence="8" id="KW-1185">Reference proteome</keyword>
<name>A0ABS4ABH1_9PROT</name>
<proteinExistence type="predicted"/>
<evidence type="ECO:0000256" key="3">
    <source>
        <dbReference type="ARBA" id="ARBA00022989"/>
    </source>
</evidence>
<reference evidence="7 8" key="1">
    <citation type="submission" date="2021-03" db="EMBL/GenBank/DDBJ databases">
        <authorList>
            <person name="So Y."/>
        </authorList>
    </citation>
    <scope>NUCLEOTIDE SEQUENCE [LARGE SCALE GENOMIC DNA]</scope>
    <source>
        <strain evidence="7 8">SSH11</strain>
    </source>
</reference>
<feature type="transmembrane region" description="Helical" evidence="5">
    <location>
        <begin position="45"/>
        <end position="65"/>
    </location>
</feature>
<protein>
    <submittedName>
        <fullName evidence="7">GtrA family protein</fullName>
    </submittedName>
</protein>
<dbReference type="Proteomes" id="UP000681594">
    <property type="component" value="Unassembled WGS sequence"/>
</dbReference>
<evidence type="ECO:0000259" key="6">
    <source>
        <dbReference type="Pfam" id="PF04138"/>
    </source>
</evidence>
<comment type="subcellular location">
    <subcellularLocation>
        <location evidence="1">Membrane</location>
        <topology evidence="1">Multi-pass membrane protein</topology>
    </subcellularLocation>
</comment>
<dbReference type="InterPro" id="IPR007267">
    <property type="entry name" value="GtrA_DPMS_TM"/>
</dbReference>
<dbReference type="EMBL" id="JAGIZB010000003">
    <property type="protein sequence ID" value="MBP0443890.1"/>
    <property type="molecule type" value="Genomic_DNA"/>
</dbReference>
<accession>A0ABS4ABH1</accession>
<feature type="transmembrane region" description="Helical" evidence="5">
    <location>
        <begin position="85"/>
        <end position="109"/>
    </location>
</feature>
<dbReference type="RefSeq" id="WP_209378127.1">
    <property type="nucleotide sequence ID" value="NZ_JAGIZB010000003.1"/>
</dbReference>
<organism evidence="7 8">
    <name type="scientific">Pararoseomonas baculiformis</name>
    <dbReference type="NCBI Taxonomy" id="2820812"/>
    <lineage>
        <taxon>Bacteria</taxon>
        <taxon>Pseudomonadati</taxon>
        <taxon>Pseudomonadota</taxon>
        <taxon>Alphaproteobacteria</taxon>
        <taxon>Acetobacterales</taxon>
        <taxon>Acetobacteraceae</taxon>
        <taxon>Pararoseomonas</taxon>
    </lineage>
</organism>
<sequence length="143" mass="15835">MLDGILAARPRGFSLAARYVAFALLASTLNLLVQMAVMGLYHGPWALLLAMAAGTAAGLAPKFLLDKYWIFYDRAPGRLRGLRQFILYGLLSVVTTLLFWAFEITFHWLGDGGPLRYVGAALGLGLGYWAKYHLDRHMVFGRA</sequence>
<evidence type="ECO:0000313" key="8">
    <source>
        <dbReference type="Proteomes" id="UP000681594"/>
    </source>
</evidence>
<keyword evidence="2 5" id="KW-0812">Transmembrane</keyword>
<feature type="transmembrane region" description="Helical" evidence="5">
    <location>
        <begin position="115"/>
        <end position="134"/>
    </location>
</feature>
<keyword evidence="4 5" id="KW-0472">Membrane</keyword>
<gene>
    <name evidence="7" type="ORF">J8J14_03775</name>
</gene>
<dbReference type="Pfam" id="PF04138">
    <property type="entry name" value="GtrA_DPMS_TM"/>
    <property type="match status" value="1"/>
</dbReference>
<feature type="transmembrane region" description="Helical" evidence="5">
    <location>
        <begin position="12"/>
        <end position="33"/>
    </location>
</feature>
<keyword evidence="3 5" id="KW-1133">Transmembrane helix</keyword>
<evidence type="ECO:0000256" key="1">
    <source>
        <dbReference type="ARBA" id="ARBA00004141"/>
    </source>
</evidence>
<evidence type="ECO:0000256" key="2">
    <source>
        <dbReference type="ARBA" id="ARBA00022692"/>
    </source>
</evidence>
<evidence type="ECO:0000313" key="7">
    <source>
        <dbReference type="EMBL" id="MBP0443890.1"/>
    </source>
</evidence>